<dbReference type="Gene3D" id="3.10.110.10">
    <property type="entry name" value="Ubiquitin Conjugating Enzyme"/>
    <property type="match status" value="1"/>
</dbReference>
<dbReference type="Pfam" id="PF00179">
    <property type="entry name" value="UQ_con"/>
    <property type="match status" value="1"/>
</dbReference>
<dbReference type="SMART" id="SM00212">
    <property type="entry name" value="UBCc"/>
    <property type="match status" value="1"/>
</dbReference>
<accession>A0AAU9IG39</accession>
<dbReference type="InterPro" id="IPR000608">
    <property type="entry name" value="UBC"/>
</dbReference>
<keyword evidence="4" id="KW-1185">Reference proteome</keyword>
<dbReference type="AlphaFoldDB" id="A0AAU9IG39"/>
<dbReference type="InterPro" id="IPR050113">
    <property type="entry name" value="Ub_conjugating_enzyme"/>
</dbReference>
<dbReference type="EMBL" id="CAJZBQ010000006">
    <property type="protein sequence ID" value="CAG9312447.1"/>
    <property type="molecule type" value="Genomic_DNA"/>
</dbReference>
<evidence type="ECO:0000313" key="3">
    <source>
        <dbReference type="EMBL" id="CAG9312447.1"/>
    </source>
</evidence>
<organism evidence="3 4">
    <name type="scientific">Blepharisma stoltei</name>
    <dbReference type="NCBI Taxonomy" id="1481888"/>
    <lineage>
        <taxon>Eukaryota</taxon>
        <taxon>Sar</taxon>
        <taxon>Alveolata</taxon>
        <taxon>Ciliophora</taxon>
        <taxon>Postciliodesmatophora</taxon>
        <taxon>Heterotrichea</taxon>
        <taxon>Heterotrichida</taxon>
        <taxon>Blepharismidae</taxon>
        <taxon>Blepharisma</taxon>
    </lineage>
</organism>
<dbReference type="PANTHER" id="PTHR24067">
    <property type="entry name" value="UBIQUITIN-CONJUGATING ENZYME E2"/>
    <property type="match status" value="1"/>
</dbReference>
<protein>
    <recommendedName>
        <fullName evidence="2">UBC core domain-containing protein</fullName>
    </recommendedName>
</protein>
<gene>
    <name evidence="3" type="ORF">BSTOLATCC_MIC6551</name>
</gene>
<dbReference type="PROSITE" id="PS50127">
    <property type="entry name" value="UBC_2"/>
    <property type="match status" value="1"/>
</dbReference>
<evidence type="ECO:0000313" key="4">
    <source>
        <dbReference type="Proteomes" id="UP001162131"/>
    </source>
</evidence>
<evidence type="ECO:0000256" key="1">
    <source>
        <dbReference type="SAM" id="MobiDB-lite"/>
    </source>
</evidence>
<dbReference type="FunFam" id="3.10.110.10:FF:000086">
    <property type="entry name" value="Ubiquitin-conjugating enzyme E2 J1"/>
    <property type="match status" value="1"/>
</dbReference>
<feature type="region of interest" description="Disordered" evidence="1">
    <location>
        <begin position="198"/>
        <end position="229"/>
    </location>
</feature>
<comment type="caution">
    <text evidence="3">The sequence shown here is derived from an EMBL/GenBank/DDBJ whole genome shotgun (WGS) entry which is preliminary data.</text>
</comment>
<name>A0AAU9IG39_9CILI</name>
<feature type="domain" description="UBC core" evidence="2">
    <location>
        <begin position="4"/>
        <end position="153"/>
    </location>
</feature>
<proteinExistence type="predicted"/>
<evidence type="ECO:0000259" key="2">
    <source>
        <dbReference type="PROSITE" id="PS50127"/>
    </source>
</evidence>
<dbReference type="CDD" id="cd23799">
    <property type="entry name" value="UBCc_UBE2J"/>
    <property type="match status" value="1"/>
</dbReference>
<reference evidence="3" key="1">
    <citation type="submission" date="2021-09" db="EMBL/GenBank/DDBJ databases">
        <authorList>
            <consortium name="AG Swart"/>
            <person name="Singh M."/>
            <person name="Singh A."/>
            <person name="Seah K."/>
            <person name="Emmerich C."/>
        </authorList>
    </citation>
    <scope>NUCLEOTIDE SEQUENCE</scope>
    <source>
        <strain evidence="3">ATCC30299</strain>
    </source>
</reference>
<dbReference type="InterPro" id="IPR016135">
    <property type="entry name" value="UBQ-conjugating_enzyme/RWD"/>
</dbReference>
<dbReference type="Proteomes" id="UP001162131">
    <property type="component" value="Unassembled WGS sequence"/>
</dbReference>
<sequence>MEHFAVKRITQELSELQKHISPNFCAEPVGTDLFDWHFTLKGPSQTPYEEGLYHGRLILPLNYPLKPPKFLMLNNNGRFEVGREICMSNTSYHPDEWQPAWTIRTMLEGLVSFFPEESEGAIGALRASDEVRKSFAKSSWNFKCDQCGRLGEIWSRHKEWLAPIEEEKKEENKGEEGKLEENKGNEEKVKILKEEEVKEEKKEEKVEENARVEEEKKEEAAPDMKEKYKNMPDKSEVAKFYRNMNIQIRVLDFLILSLLGYIYYSVKF</sequence>
<dbReference type="SUPFAM" id="SSF54495">
    <property type="entry name" value="UBC-like"/>
    <property type="match status" value="1"/>
</dbReference>